<reference evidence="2 3" key="1">
    <citation type="submission" date="2019-05" db="EMBL/GenBank/DDBJ databases">
        <title>Nakamurella sp. N5BH11, whole genome shotgun sequence.</title>
        <authorList>
            <person name="Tuo L."/>
        </authorList>
    </citation>
    <scope>NUCLEOTIDE SEQUENCE [LARGE SCALE GENOMIC DNA]</scope>
    <source>
        <strain evidence="2 3">N5BH11</strain>
    </source>
</reference>
<dbReference type="InterPro" id="IPR029058">
    <property type="entry name" value="AB_hydrolase_fold"/>
</dbReference>
<dbReference type="PANTHER" id="PTHR43433:SF1">
    <property type="entry name" value="BLL5160 PROTEIN"/>
    <property type="match status" value="1"/>
</dbReference>
<dbReference type="Gene3D" id="3.40.50.1820">
    <property type="entry name" value="alpha/beta hydrolase"/>
    <property type="match status" value="1"/>
</dbReference>
<organism evidence="2 3">
    <name type="scientific">Nakamurella flava</name>
    <dbReference type="NCBI Taxonomy" id="2576308"/>
    <lineage>
        <taxon>Bacteria</taxon>
        <taxon>Bacillati</taxon>
        <taxon>Actinomycetota</taxon>
        <taxon>Actinomycetes</taxon>
        <taxon>Nakamurellales</taxon>
        <taxon>Nakamurellaceae</taxon>
        <taxon>Nakamurella</taxon>
    </lineage>
</organism>
<evidence type="ECO:0000259" key="1">
    <source>
        <dbReference type="Pfam" id="PF00561"/>
    </source>
</evidence>
<dbReference type="EMBL" id="SZZH01000003">
    <property type="protein sequence ID" value="TKV58402.1"/>
    <property type="molecule type" value="Genomic_DNA"/>
</dbReference>
<accession>A0A4U6QEI9</accession>
<dbReference type="Proteomes" id="UP000306985">
    <property type="component" value="Unassembled WGS sequence"/>
</dbReference>
<name>A0A4U6QEI9_9ACTN</name>
<dbReference type="InterPro" id="IPR000073">
    <property type="entry name" value="AB_hydrolase_1"/>
</dbReference>
<dbReference type="OrthoDB" id="63519at2"/>
<dbReference type="PANTHER" id="PTHR43433">
    <property type="entry name" value="HYDROLASE, ALPHA/BETA FOLD FAMILY PROTEIN"/>
    <property type="match status" value="1"/>
</dbReference>
<dbReference type="RefSeq" id="WP_137450065.1">
    <property type="nucleotide sequence ID" value="NZ_SZZH01000003.1"/>
</dbReference>
<gene>
    <name evidence="2" type="ORF">FDO65_12580</name>
</gene>
<dbReference type="Pfam" id="PF00561">
    <property type="entry name" value="Abhydrolase_1"/>
    <property type="match status" value="1"/>
</dbReference>
<dbReference type="SUPFAM" id="SSF53474">
    <property type="entry name" value="alpha/beta-Hydrolases"/>
    <property type="match status" value="1"/>
</dbReference>
<keyword evidence="3" id="KW-1185">Reference proteome</keyword>
<keyword evidence="2" id="KW-0378">Hydrolase</keyword>
<dbReference type="GO" id="GO:0016787">
    <property type="term" value="F:hydrolase activity"/>
    <property type="evidence" value="ECO:0007669"/>
    <property type="project" value="UniProtKB-KW"/>
</dbReference>
<dbReference type="AlphaFoldDB" id="A0A4U6QEI9"/>
<feature type="domain" description="AB hydrolase-1" evidence="1">
    <location>
        <begin position="22"/>
        <end position="260"/>
    </location>
</feature>
<dbReference type="InterPro" id="IPR050471">
    <property type="entry name" value="AB_hydrolase"/>
</dbReference>
<evidence type="ECO:0000313" key="2">
    <source>
        <dbReference type="EMBL" id="TKV58402.1"/>
    </source>
</evidence>
<protein>
    <submittedName>
        <fullName evidence="2">Alpha/beta fold hydrolase</fullName>
    </submittedName>
</protein>
<proteinExistence type="predicted"/>
<evidence type="ECO:0000313" key="3">
    <source>
        <dbReference type="Proteomes" id="UP000306985"/>
    </source>
</evidence>
<sequence>MARIISIGDADLWTEVSGQGDPVLQIHGSGFGHYNFAPLSPLLAEKFQVIDYDQRGYGDSSRPDDYPYSIERWAADAAALLDAMGIERAHVHGTSMGGMVAQAFAGLYPERTQSVVINCSASKLGRNGRLVFQNWIDIVQLDPAGPGSRILAELISWQALSNGYMESEAGRDAVDQVQTILRDSNTLAPFVAACRAMQEMDLRDLVRAISSPALVLGGDQDLMTPWDQGPQGAGQQWIADNLPGAEVHVIKGGGHSTPFDSTEEHASVVADFFSRHAMEQAR</sequence>
<comment type="caution">
    <text evidence="2">The sequence shown here is derived from an EMBL/GenBank/DDBJ whole genome shotgun (WGS) entry which is preliminary data.</text>
</comment>
<dbReference type="PRINTS" id="PR00111">
    <property type="entry name" value="ABHYDROLASE"/>
</dbReference>